<comment type="subunit">
    <text evidence="6">Homotetramer.</text>
</comment>
<dbReference type="InterPro" id="IPR051182">
    <property type="entry name" value="Euk_NMN_adenylyltrnsfrase"/>
</dbReference>
<feature type="region of interest" description="Disordered" evidence="17">
    <location>
        <begin position="284"/>
        <end position="320"/>
    </location>
</feature>
<keyword evidence="13" id="KW-0496">Mitochondrion</keyword>
<evidence type="ECO:0000256" key="7">
    <source>
        <dbReference type="ARBA" id="ARBA00022642"/>
    </source>
</evidence>
<comment type="pathway">
    <text evidence="4">Cofactor biosynthesis; NAD(+) biosynthesis; deamido-NAD(+) from nicotinate D-ribonucleotide: step 1/1.</text>
</comment>
<evidence type="ECO:0000256" key="3">
    <source>
        <dbReference type="ARBA" id="ARBA00004658"/>
    </source>
</evidence>
<evidence type="ECO:0000256" key="14">
    <source>
        <dbReference type="ARBA" id="ARBA00048721"/>
    </source>
</evidence>
<keyword evidence="7 16" id="KW-0662">Pyridine nucleotide biosynthesis</keyword>
<evidence type="ECO:0000256" key="10">
    <source>
        <dbReference type="ARBA" id="ARBA00022741"/>
    </source>
</evidence>
<comment type="pathway">
    <text evidence="3 16">Cofactor biosynthesis; NAD(+) biosynthesis; NAD(+) from nicotinamide D-ribonucleotide: step 1/1.</text>
</comment>
<dbReference type="Gene3D" id="3.40.50.620">
    <property type="entry name" value="HUPs"/>
    <property type="match status" value="1"/>
</dbReference>
<feature type="compositionally biased region" description="Basic residues" evidence="17">
    <location>
        <begin position="295"/>
        <end position="305"/>
    </location>
</feature>
<dbReference type="FunFam" id="3.40.50.620:FF:000221">
    <property type="entry name" value="Nicotinamide/nicotinic acid mononucleotide adenylyltransferase 3"/>
    <property type="match status" value="1"/>
</dbReference>
<evidence type="ECO:0000313" key="19">
    <source>
        <dbReference type="EMBL" id="CAH0396092.1"/>
    </source>
</evidence>
<reference evidence="19" key="1">
    <citation type="submission" date="2021-12" db="EMBL/GenBank/DDBJ databases">
        <authorList>
            <person name="King R."/>
        </authorList>
    </citation>
    <scope>NUCLEOTIDE SEQUENCE</scope>
</reference>
<dbReference type="InterPro" id="IPR005248">
    <property type="entry name" value="NadD/NMNAT"/>
</dbReference>
<evidence type="ECO:0000256" key="2">
    <source>
        <dbReference type="ARBA" id="ARBA00004173"/>
    </source>
</evidence>
<keyword evidence="8 16" id="KW-0808">Transferase</keyword>
<comment type="similarity">
    <text evidence="5 16">Belongs to the eukaryotic NMN adenylyltransferase family.</text>
</comment>
<dbReference type="EMBL" id="OU963870">
    <property type="protein sequence ID" value="CAH0396092.1"/>
    <property type="molecule type" value="Genomic_DNA"/>
</dbReference>
<evidence type="ECO:0000256" key="12">
    <source>
        <dbReference type="ARBA" id="ARBA00023027"/>
    </source>
</evidence>
<evidence type="ECO:0000256" key="17">
    <source>
        <dbReference type="SAM" id="MobiDB-lite"/>
    </source>
</evidence>
<dbReference type="GO" id="GO:0005524">
    <property type="term" value="F:ATP binding"/>
    <property type="evidence" value="ECO:0007669"/>
    <property type="project" value="UniProtKB-KW"/>
</dbReference>
<dbReference type="GO" id="GO:0000309">
    <property type="term" value="F:nicotinamide-nucleotide adenylyltransferase activity"/>
    <property type="evidence" value="ECO:0007669"/>
    <property type="project" value="UniProtKB-EC"/>
</dbReference>
<evidence type="ECO:0000256" key="8">
    <source>
        <dbReference type="ARBA" id="ARBA00022679"/>
    </source>
</evidence>
<dbReference type="GO" id="GO:0009435">
    <property type="term" value="P:NAD+ biosynthetic process"/>
    <property type="evidence" value="ECO:0007669"/>
    <property type="project" value="InterPro"/>
</dbReference>
<dbReference type="InterPro" id="IPR045094">
    <property type="entry name" value="NMNAT_euk"/>
</dbReference>
<name>A0A9P0AQM4_BEMTA</name>
<dbReference type="EC" id="2.7.7.1" evidence="16"/>
<protein>
    <recommendedName>
        <fullName evidence="16">Nicotinamide-nucleotide adenylyltransferase</fullName>
        <ecNumber evidence="16">2.7.7.1</ecNumber>
        <ecNumber evidence="16">2.7.7.18</ecNumber>
    </recommendedName>
</protein>
<accession>A0A9P0AQM4</accession>
<evidence type="ECO:0000259" key="18">
    <source>
        <dbReference type="Pfam" id="PF01467"/>
    </source>
</evidence>
<evidence type="ECO:0000256" key="15">
    <source>
        <dbReference type="ARBA" id="ARBA00093425"/>
    </source>
</evidence>
<dbReference type="NCBIfam" id="TIGR00482">
    <property type="entry name" value="nicotinate (nicotinamide) nucleotide adenylyltransferase"/>
    <property type="match status" value="1"/>
</dbReference>
<proteinExistence type="inferred from homology"/>
<evidence type="ECO:0000256" key="11">
    <source>
        <dbReference type="ARBA" id="ARBA00022840"/>
    </source>
</evidence>
<dbReference type="GO" id="GO:0004515">
    <property type="term" value="F:nicotinate-nucleotide adenylyltransferase activity"/>
    <property type="evidence" value="ECO:0007669"/>
    <property type="project" value="UniProtKB-EC"/>
</dbReference>
<evidence type="ECO:0000256" key="1">
    <source>
        <dbReference type="ARBA" id="ARBA00001946"/>
    </source>
</evidence>
<keyword evidence="9 16" id="KW-0548">Nucleotidyltransferase</keyword>
<dbReference type="PANTHER" id="PTHR12039">
    <property type="entry name" value="NICOTINAMIDE MONONUCLEOTIDE ADENYLYLTRANSFERASE"/>
    <property type="match status" value="1"/>
</dbReference>
<dbReference type="InterPro" id="IPR004821">
    <property type="entry name" value="Cyt_trans-like"/>
</dbReference>
<comment type="cofactor">
    <cofactor evidence="1">
        <name>Mg(2+)</name>
        <dbReference type="ChEBI" id="CHEBI:18420"/>
    </cofactor>
</comment>
<dbReference type="Pfam" id="PF01467">
    <property type="entry name" value="CTP_transf_like"/>
    <property type="match status" value="1"/>
</dbReference>
<dbReference type="Proteomes" id="UP001152759">
    <property type="component" value="Chromosome 9"/>
</dbReference>
<feature type="domain" description="Cytidyltransferase-like" evidence="18">
    <location>
        <begin position="9"/>
        <end position="222"/>
    </location>
</feature>
<dbReference type="PANTHER" id="PTHR12039:SF0">
    <property type="entry name" value="NICOTINAMIDE-NUCLEOTIDE ADENYLYLTRANSFERASE"/>
    <property type="match status" value="1"/>
</dbReference>
<dbReference type="SUPFAM" id="SSF52374">
    <property type="entry name" value="Nucleotidylyl transferase"/>
    <property type="match status" value="1"/>
</dbReference>
<comment type="function">
    <text evidence="15">Catalyzes the formation of NAD(+) from nicotinamide mononucleotide (NMN) and ATP. Can also use the deamidated form; nicotinic acid mononucleotide (NaMN) as substrate with the same efficiency. Can use triazofurin monophosphate (TrMP) as substrate. Can also use GTP and ITP as nucleotide donors. Also catalyzes the reverse reaction, i.e. the pyrophosphorolytic cleavage of NAD(+). For the pyrophosphorolytic activity, can use NAD(+), NADH, NaAD, nicotinic acid adenine dinucleotide phosphate (NHD), nicotinamide guanine dinucleotide (NGD) as substrates. Fails to cleave phosphorylated dinucleotides NADP(+), NADPH and NaADP(+). Protects against axonal degeneration following injury. May be involved in the maintenance of axonal integrity. Also functions as a stress-response chaperone protein that prevents toxic aggregation of proteins; this function may be independent of its NAD(+) synthesis activity.</text>
</comment>
<keyword evidence="12 16" id="KW-0520">NAD</keyword>
<dbReference type="CDD" id="cd09286">
    <property type="entry name" value="NMNAT_Eukarya"/>
    <property type="match status" value="1"/>
</dbReference>
<evidence type="ECO:0000256" key="13">
    <source>
        <dbReference type="ARBA" id="ARBA00023128"/>
    </source>
</evidence>
<evidence type="ECO:0000256" key="9">
    <source>
        <dbReference type="ARBA" id="ARBA00022695"/>
    </source>
</evidence>
<feature type="compositionally biased region" description="Basic and acidic residues" evidence="17">
    <location>
        <begin position="284"/>
        <end position="294"/>
    </location>
</feature>
<evidence type="ECO:0000313" key="20">
    <source>
        <dbReference type="Proteomes" id="UP001152759"/>
    </source>
</evidence>
<organism evidence="19 20">
    <name type="scientific">Bemisia tabaci</name>
    <name type="common">Sweetpotato whitefly</name>
    <name type="synonym">Aleurodes tabaci</name>
    <dbReference type="NCBI Taxonomy" id="7038"/>
    <lineage>
        <taxon>Eukaryota</taxon>
        <taxon>Metazoa</taxon>
        <taxon>Ecdysozoa</taxon>
        <taxon>Arthropoda</taxon>
        <taxon>Hexapoda</taxon>
        <taxon>Insecta</taxon>
        <taxon>Pterygota</taxon>
        <taxon>Neoptera</taxon>
        <taxon>Paraneoptera</taxon>
        <taxon>Hemiptera</taxon>
        <taxon>Sternorrhyncha</taxon>
        <taxon>Aleyrodoidea</taxon>
        <taxon>Aleyrodidae</taxon>
        <taxon>Aleyrodinae</taxon>
        <taxon>Bemisia</taxon>
    </lineage>
</organism>
<dbReference type="InterPro" id="IPR014729">
    <property type="entry name" value="Rossmann-like_a/b/a_fold"/>
</dbReference>
<evidence type="ECO:0000256" key="4">
    <source>
        <dbReference type="ARBA" id="ARBA00005019"/>
    </source>
</evidence>
<comment type="catalytic activity">
    <reaction evidence="14 16">
        <text>nicotinate beta-D-ribonucleotide + ATP + H(+) = deamido-NAD(+) + diphosphate</text>
        <dbReference type="Rhea" id="RHEA:22860"/>
        <dbReference type="ChEBI" id="CHEBI:15378"/>
        <dbReference type="ChEBI" id="CHEBI:30616"/>
        <dbReference type="ChEBI" id="CHEBI:33019"/>
        <dbReference type="ChEBI" id="CHEBI:57502"/>
        <dbReference type="ChEBI" id="CHEBI:58437"/>
        <dbReference type="EC" id="2.7.7.18"/>
    </reaction>
</comment>
<dbReference type="EC" id="2.7.7.18" evidence="16"/>
<evidence type="ECO:0000256" key="6">
    <source>
        <dbReference type="ARBA" id="ARBA00011881"/>
    </source>
</evidence>
<keyword evidence="11 16" id="KW-0067">ATP-binding</keyword>
<dbReference type="GO" id="GO:0005759">
    <property type="term" value="C:mitochondrial matrix"/>
    <property type="evidence" value="ECO:0007669"/>
    <property type="project" value="UniProtKB-ARBA"/>
</dbReference>
<gene>
    <name evidence="19" type="ORF">BEMITA_LOCUS14199</name>
</gene>
<comment type="subcellular location">
    <subcellularLocation>
        <location evidence="2">Mitochondrion</location>
    </subcellularLocation>
</comment>
<evidence type="ECO:0000256" key="5">
    <source>
        <dbReference type="ARBA" id="ARBA00007064"/>
    </source>
</evidence>
<sequence length="340" mass="38279">MPPAKVVLLACGSYNPPTNLHFRMFEVARDHLHRLGNHIVVGGVISPVHDKYGKKELVASTHRVKMLQLGLETSNWIHLSDWECNQPGWTRTLEVLRYHQNQINDAMQSSGGESNNKRARQEKNLPWLPNLGTDEVDSVNTPIQVKLLCGGDLLESFGTPGLWRDEDIKCVVGDHGIVVITRAGSDACKFIYESDMLTKYMNNITIVTEWITNDISSTKIRRAFRRGDSVKYLINEAVEQYIRSHGLYSSTAKYESVISKSDSSEIMLSALNSSASIPKMIITEPDHAEPEQRTKKPKTNRRPKKVSPVSNEIEESEPKVKIEIRDNGTIEVISDKETTV</sequence>
<keyword evidence="10 16" id="KW-0547">Nucleotide-binding</keyword>
<evidence type="ECO:0000256" key="16">
    <source>
        <dbReference type="RuleBase" id="RU362021"/>
    </source>
</evidence>
<dbReference type="AlphaFoldDB" id="A0A9P0AQM4"/>
<keyword evidence="20" id="KW-1185">Reference proteome</keyword>
<comment type="catalytic activity">
    <reaction evidence="16">
        <text>beta-nicotinamide D-ribonucleotide + ATP + H(+) = diphosphate + NAD(+)</text>
        <dbReference type="Rhea" id="RHEA:21360"/>
        <dbReference type="ChEBI" id="CHEBI:14649"/>
        <dbReference type="ChEBI" id="CHEBI:15378"/>
        <dbReference type="ChEBI" id="CHEBI:30616"/>
        <dbReference type="ChEBI" id="CHEBI:33019"/>
        <dbReference type="ChEBI" id="CHEBI:57540"/>
        <dbReference type="EC" id="2.7.7.1"/>
    </reaction>
</comment>